<protein>
    <submittedName>
        <fullName evidence="8">Replication factor-A carboxy-terminal domain protein</fullName>
    </submittedName>
</protein>
<dbReference type="SUPFAM" id="SSF50249">
    <property type="entry name" value="Nucleic acid-binding proteins"/>
    <property type="match status" value="3"/>
</dbReference>
<evidence type="ECO:0000259" key="6">
    <source>
        <dbReference type="Pfam" id="PF02721"/>
    </source>
</evidence>
<organism evidence="8 10">
    <name type="scientific">Medicago truncatula</name>
    <name type="common">Barrel medic</name>
    <name type="synonym">Medicago tribuloides</name>
    <dbReference type="NCBI Taxonomy" id="3880"/>
    <lineage>
        <taxon>Eukaryota</taxon>
        <taxon>Viridiplantae</taxon>
        <taxon>Streptophyta</taxon>
        <taxon>Embryophyta</taxon>
        <taxon>Tracheophyta</taxon>
        <taxon>Spermatophyta</taxon>
        <taxon>Magnoliopsida</taxon>
        <taxon>eudicotyledons</taxon>
        <taxon>Gunneridae</taxon>
        <taxon>Pentapetalae</taxon>
        <taxon>rosids</taxon>
        <taxon>fabids</taxon>
        <taxon>Fabales</taxon>
        <taxon>Fabaceae</taxon>
        <taxon>Papilionoideae</taxon>
        <taxon>50 kb inversion clade</taxon>
        <taxon>NPAAA clade</taxon>
        <taxon>Hologalegina</taxon>
        <taxon>IRL clade</taxon>
        <taxon>Trifolieae</taxon>
        <taxon>Medicago</taxon>
    </lineage>
</organism>
<dbReference type="PANTHER" id="PTHR47165:SF4">
    <property type="entry name" value="OS03G0429900 PROTEIN"/>
    <property type="match status" value="1"/>
</dbReference>
<dbReference type="FunFam" id="2.40.50.140:FF:000041">
    <property type="entry name" value="Replication protein A subunit"/>
    <property type="match status" value="1"/>
</dbReference>
<dbReference type="Proteomes" id="UP000002051">
    <property type="component" value="Chromosome 8"/>
</dbReference>
<evidence type="ECO:0000256" key="4">
    <source>
        <dbReference type="ARBA" id="ARBA00022833"/>
    </source>
</evidence>
<name>G7LDT6_MEDTR</name>
<dbReference type="GO" id="GO:0005662">
    <property type="term" value="C:DNA replication factor A complex"/>
    <property type="evidence" value="ECO:0000318"/>
    <property type="project" value="GO_Central"/>
</dbReference>
<evidence type="ECO:0000259" key="7">
    <source>
        <dbReference type="Pfam" id="PF08646"/>
    </source>
</evidence>
<dbReference type="CDD" id="cd04476">
    <property type="entry name" value="RPA1_DBD_C"/>
    <property type="match status" value="1"/>
</dbReference>
<dbReference type="InterPro" id="IPR047192">
    <property type="entry name" value="Euk_RPA1_DBD_C"/>
</dbReference>
<feature type="domain" description="Replication factor A C-terminal" evidence="7">
    <location>
        <begin position="288"/>
        <end position="379"/>
    </location>
</feature>
<dbReference type="CDD" id="cd04480">
    <property type="entry name" value="RPA1_DBD_A_like"/>
    <property type="match status" value="1"/>
</dbReference>
<evidence type="ECO:0000313" key="10">
    <source>
        <dbReference type="Proteomes" id="UP000002051"/>
    </source>
</evidence>
<dbReference type="EnsemblPlants" id="AET03044">
    <property type="protein sequence ID" value="AET03044"/>
    <property type="gene ID" value="MTR_8g062030"/>
</dbReference>
<feature type="domain" description="Replication protein A 70 kDa DNA-binding subunit B/D first OB fold" evidence="6">
    <location>
        <begin position="7"/>
        <end position="110"/>
    </location>
</feature>
<dbReference type="GO" id="GO:0043047">
    <property type="term" value="F:single-stranded telomeric DNA binding"/>
    <property type="evidence" value="ECO:0000318"/>
    <property type="project" value="GO_Central"/>
</dbReference>
<keyword evidence="4" id="KW-0862">Zinc</keyword>
<dbReference type="Pfam" id="PF08646">
    <property type="entry name" value="Rep_fac-A_C"/>
    <property type="match status" value="1"/>
</dbReference>
<dbReference type="GO" id="GO:0006260">
    <property type="term" value="P:DNA replication"/>
    <property type="evidence" value="ECO:0000318"/>
    <property type="project" value="GO_Central"/>
</dbReference>
<evidence type="ECO:0000256" key="1">
    <source>
        <dbReference type="ARBA" id="ARBA00005690"/>
    </source>
</evidence>
<gene>
    <name evidence="8" type="ordered locus">MTR_8g062030</name>
</gene>
<dbReference type="Gene3D" id="2.40.50.140">
    <property type="entry name" value="Nucleic acid-binding proteins"/>
    <property type="match status" value="3"/>
</dbReference>
<keyword evidence="2" id="KW-0479">Metal-binding</keyword>
<sequence>MDKSLDLVNDIVPGRLNWRIRVRVVRMWEVPTFLKPNQANSLEMVLLDQMGVKIQAIVRKQLIYVFQKRLREGEVYNISYFSVAPSTGSYRAATHPYKIVFQMTTKVQSCTSATIPLYGLSFTSIVDVSNHTVEYDYLVDVMGLVTAVSEEREYVRDGSVTKMIIFEVTDHSGKIECALFGEYVALWNGFVSKGFEGLPVVVVQFAKVKIFRDKATLQNVKGTTRLIVNPDVPEVIAFKDRLIGLGIQVPPTLTVLGGPSKPSMEEEFLRMYPKKTISQLFNSEEDGFFVVSAIVSGFVEGEEWWYPACKCHRSVTADSGAYYCKGCDKHVIQMVPRYKIKLRVDDGTGDSVFVLFDSDVHYLLEKQCSVLVAKSKGDDVGFYPPEIVMLKGKRFLFKVDKPVISGGFFDGSYRVKRVCADSSIVAKFAMNGYNYTPTESIRKGKMVFDECSPSPLDGGGVSVGVADTDCNAASHVSLDGDFSLADADIASSNSEFSLSSPDALCTLGDDTTNSNTIGAEHLLAEFTGTPESEDDDESQAEIEELNYTKRNLDRVFDVVDAAEAEPSAKRRQPRK</sequence>
<dbReference type="PANTHER" id="PTHR47165">
    <property type="entry name" value="OS03G0429900 PROTEIN"/>
    <property type="match status" value="1"/>
</dbReference>
<evidence type="ECO:0000313" key="8">
    <source>
        <dbReference type="EMBL" id="AET03044.2"/>
    </source>
</evidence>
<dbReference type="GO" id="GO:0051321">
    <property type="term" value="P:meiotic cell cycle"/>
    <property type="evidence" value="ECO:0000318"/>
    <property type="project" value="GO_Central"/>
</dbReference>
<evidence type="ECO:0000256" key="2">
    <source>
        <dbReference type="ARBA" id="ARBA00022723"/>
    </source>
</evidence>
<dbReference type="EMBL" id="CM001224">
    <property type="protein sequence ID" value="AET03044.2"/>
    <property type="molecule type" value="Genomic_DNA"/>
</dbReference>
<dbReference type="GO" id="GO:0000724">
    <property type="term" value="P:double-strand break repair via homologous recombination"/>
    <property type="evidence" value="ECO:0000318"/>
    <property type="project" value="GO_Central"/>
</dbReference>
<evidence type="ECO:0000256" key="3">
    <source>
        <dbReference type="ARBA" id="ARBA00022771"/>
    </source>
</evidence>
<dbReference type="CDD" id="cd04481">
    <property type="entry name" value="RPA1_DBD_B_like"/>
    <property type="match status" value="1"/>
</dbReference>
<accession>G7LDT6</accession>
<comment type="similarity">
    <text evidence="1">Belongs to the replication factor A protein 1 family.</text>
</comment>
<dbReference type="GO" id="GO:0003684">
    <property type="term" value="F:damaged DNA binding"/>
    <property type="evidence" value="ECO:0000318"/>
    <property type="project" value="GO_Central"/>
</dbReference>
<reference evidence="9" key="3">
    <citation type="submission" date="2015-04" db="UniProtKB">
        <authorList>
            <consortium name="EnsemblPlants"/>
        </authorList>
    </citation>
    <scope>IDENTIFICATION</scope>
    <source>
        <strain evidence="9">cv. Jemalong A17</strain>
    </source>
</reference>
<dbReference type="InterPro" id="IPR003871">
    <property type="entry name" value="RFA1B/D_OB_1st"/>
</dbReference>
<reference evidence="8 10" key="2">
    <citation type="journal article" date="2014" name="BMC Genomics">
        <title>An improved genome release (version Mt4.0) for the model legume Medicago truncatula.</title>
        <authorList>
            <person name="Tang H."/>
            <person name="Krishnakumar V."/>
            <person name="Bidwell S."/>
            <person name="Rosen B."/>
            <person name="Chan A."/>
            <person name="Zhou S."/>
            <person name="Gentzbittel L."/>
            <person name="Childs K.L."/>
            <person name="Yandell M."/>
            <person name="Gundlach H."/>
            <person name="Mayer K.F."/>
            <person name="Schwartz D.C."/>
            <person name="Town C.D."/>
        </authorList>
    </citation>
    <scope>GENOME REANNOTATION</scope>
    <source>
        <strain evidence="9 10">cv. Jemalong A17</strain>
    </source>
</reference>
<dbReference type="InterPro" id="IPR013955">
    <property type="entry name" value="Rep_factor-A_C"/>
</dbReference>
<reference evidence="8 10" key="1">
    <citation type="journal article" date="2011" name="Nature">
        <title>The Medicago genome provides insight into the evolution of rhizobial symbioses.</title>
        <authorList>
            <person name="Young N.D."/>
            <person name="Debelle F."/>
            <person name="Oldroyd G.E."/>
            <person name="Geurts R."/>
            <person name="Cannon S.B."/>
            <person name="Udvardi M.K."/>
            <person name="Benedito V.A."/>
            <person name="Mayer K.F."/>
            <person name="Gouzy J."/>
            <person name="Schoof H."/>
            <person name="Van de Peer Y."/>
            <person name="Proost S."/>
            <person name="Cook D.R."/>
            <person name="Meyers B.C."/>
            <person name="Spannagl M."/>
            <person name="Cheung F."/>
            <person name="De Mita S."/>
            <person name="Krishnakumar V."/>
            <person name="Gundlach H."/>
            <person name="Zhou S."/>
            <person name="Mudge J."/>
            <person name="Bharti A.K."/>
            <person name="Murray J.D."/>
            <person name="Naoumkina M.A."/>
            <person name="Rosen B."/>
            <person name="Silverstein K.A."/>
            <person name="Tang H."/>
            <person name="Rombauts S."/>
            <person name="Zhao P.X."/>
            <person name="Zhou P."/>
            <person name="Barbe V."/>
            <person name="Bardou P."/>
            <person name="Bechner M."/>
            <person name="Bellec A."/>
            <person name="Berger A."/>
            <person name="Berges H."/>
            <person name="Bidwell S."/>
            <person name="Bisseling T."/>
            <person name="Choisne N."/>
            <person name="Couloux A."/>
            <person name="Denny R."/>
            <person name="Deshpande S."/>
            <person name="Dai X."/>
            <person name="Doyle J.J."/>
            <person name="Dudez A.M."/>
            <person name="Farmer A.D."/>
            <person name="Fouteau S."/>
            <person name="Franken C."/>
            <person name="Gibelin C."/>
            <person name="Gish J."/>
            <person name="Goldstein S."/>
            <person name="Gonzalez A.J."/>
            <person name="Green P.J."/>
            <person name="Hallab A."/>
            <person name="Hartog M."/>
            <person name="Hua A."/>
            <person name="Humphray S.J."/>
            <person name="Jeong D.H."/>
            <person name="Jing Y."/>
            <person name="Jocker A."/>
            <person name="Kenton S.M."/>
            <person name="Kim D.J."/>
            <person name="Klee K."/>
            <person name="Lai H."/>
            <person name="Lang C."/>
            <person name="Lin S."/>
            <person name="Macmil S.L."/>
            <person name="Magdelenat G."/>
            <person name="Matthews L."/>
            <person name="McCorrison J."/>
            <person name="Monaghan E.L."/>
            <person name="Mun J.H."/>
            <person name="Najar F.Z."/>
            <person name="Nicholson C."/>
            <person name="Noirot C."/>
            <person name="O'Bleness M."/>
            <person name="Paule C.R."/>
            <person name="Poulain J."/>
            <person name="Prion F."/>
            <person name="Qin B."/>
            <person name="Qu C."/>
            <person name="Retzel E.F."/>
            <person name="Riddle C."/>
            <person name="Sallet E."/>
            <person name="Samain S."/>
            <person name="Samson N."/>
            <person name="Sanders I."/>
            <person name="Saurat O."/>
            <person name="Scarpelli C."/>
            <person name="Schiex T."/>
            <person name="Segurens B."/>
            <person name="Severin A.J."/>
            <person name="Sherrier D.J."/>
            <person name="Shi R."/>
            <person name="Sims S."/>
            <person name="Singer S.R."/>
            <person name="Sinharoy S."/>
            <person name="Sterck L."/>
            <person name="Viollet A."/>
            <person name="Wang B.B."/>
            <person name="Wang K."/>
            <person name="Wang M."/>
            <person name="Wang X."/>
            <person name="Warfsmann J."/>
            <person name="Weissenbach J."/>
            <person name="White D.D."/>
            <person name="White J.D."/>
            <person name="Wiley G.B."/>
            <person name="Wincker P."/>
            <person name="Xing Y."/>
            <person name="Yang L."/>
            <person name="Yao Z."/>
            <person name="Ying F."/>
            <person name="Zhai J."/>
            <person name="Zhou L."/>
            <person name="Zuber A."/>
            <person name="Denarie J."/>
            <person name="Dixon R.A."/>
            <person name="May G.D."/>
            <person name="Schwartz D.C."/>
            <person name="Rogers J."/>
            <person name="Quetier F."/>
            <person name="Town C.D."/>
            <person name="Roe B.A."/>
        </authorList>
    </citation>
    <scope>NUCLEOTIDE SEQUENCE [LARGE SCALE GENOMIC DNA]</scope>
    <source>
        <strain evidence="8">A17</strain>
        <strain evidence="9 10">cv. Jemalong A17</strain>
    </source>
</reference>
<proteinExistence type="inferred from homology"/>
<evidence type="ECO:0000256" key="5">
    <source>
        <dbReference type="ARBA" id="ARBA00023125"/>
    </source>
</evidence>
<dbReference type="GO" id="GO:0007004">
    <property type="term" value="P:telomere maintenance via telomerase"/>
    <property type="evidence" value="ECO:0000318"/>
    <property type="project" value="GO_Central"/>
</dbReference>
<dbReference type="STRING" id="3880.G7LDT6"/>
<dbReference type="HOGENOM" id="CLU_023486_4_1_1"/>
<dbReference type="Pfam" id="PF02721">
    <property type="entry name" value="DUF223"/>
    <property type="match status" value="1"/>
</dbReference>
<dbReference type="eggNOG" id="KOG0851">
    <property type="taxonomic scope" value="Eukaryota"/>
</dbReference>
<keyword evidence="5" id="KW-0238">DNA-binding</keyword>
<dbReference type="GO" id="GO:0006289">
    <property type="term" value="P:nucleotide-excision repair"/>
    <property type="evidence" value="ECO:0000318"/>
    <property type="project" value="GO_Central"/>
</dbReference>
<dbReference type="AlphaFoldDB" id="G7LDT6"/>
<keyword evidence="3" id="KW-0863">Zinc-finger</keyword>
<dbReference type="InterPro" id="IPR012340">
    <property type="entry name" value="NA-bd_OB-fold"/>
</dbReference>
<accession>A0A0C3Y1A1</accession>
<evidence type="ECO:0000313" key="9">
    <source>
        <dbReference type="EnsemblPlants" id="AET03044"/>
    </source>
</evidence>
<dbReference type="GO" id="GO:0008270">
    <property type="term" value="F:zinc ion binding"/>
    <property type="evidence" value="ECO:0007669"/>
    <property type="project" value="UniProtKB-KW"/>
</dbReference>
<keyword evidence="10" id="KW-1185">Reference proteome</keyword>
<dbReference type="PaxDb" id="3880-AET03044"/>